<gene>
    <name evidence="1" type="ORF">FCN18_09965</name>
</gene>
<protein>
    <recommendedName>
        <fullName evidence="3">Secreted protein</fullName>
    </recommendedName>
</protein>
<keyword evidence="2" id="KW-1185">Reference proteome</keyword>
<reference evidence="1 2" key="1">
    <citation type="journal article" date="2015" name="Antonie Van Leeuwenhoek">
        <title>Prauserella endophytica sp. nov., an endophytic actinobacterium isolated from Tamarix taklamakanensis.</title>
        <authorList>
            <person name="Liu J.M."/>
            <person name="Habden X."/>
            <person name="Guo L."/>
            <person name="Tuo L."/>
            <person name="Jiang Z.K."/>
            <person name="Liu S.W."/>
            <person name="Liu X.F."/>
            <person name="Chen L."/>
            <person name="Li R.F."/>
            <person name="Zhang Y.Q."/>
            <person name="Sun C.H."/>
        </authorList>
    </citation>
    <scope>NUCLEOTIDE SEQUENCE [LARGE SCALE GENOMIC DNA]</scope>
    <source>
        <strain evidence="1 2">CGMCC 4.7182</strain>
    </source>
</reference>
<dbReference type="Proteomes" id="UP000309992">
    <property type="component" value="Unassembled WGS sequence"/>
</dbReference>
<proteinExistence type="predicted"/>
<name>A0ABY2S936_9PSEU</name>
<comment type="caution">
    <text evidence="1">The sequence shown here is derived from an EMBL/GenBank/DDBJ whole genome shotgun (WGS) entry which is preliminary data.</text>
</comment>
<evidence type="ECO:0008006" key="3">
    <source>
        <dbReference type="Google" id="ProtNLM"/>
    </source>
</evidence>
<evidence type="ECO:0000313" key="1">
    <source>
        <dbReference type="EMBL" id="TKG72011.1"/>
    </source>
</evidence>
<accession>A0ABY2S936</accession>
<organism evidence="1 2">
    <name type="scientific">Prauserella endophytica</name>
    <dbReference type="NCBI Taxonomy" id="1592324"/>
    <lineage>
        <taxon>Bacteria</taxon>
        <taxon>Bacillati</taxon>
        <taxon>Actinomycetota</taxon>
        <taxon>Actinomycetes</taxon>
        <taxon>Pseudonocardiales</taxon>
        <taxon>Pseudonocardiaceae</taxon>
        <taxon>Prauserella</taxon>
        <taxon>Prauserella coralliicola group</taxon>
    </lineage>
</organism>
<sequence>MLAGLFVSAPAASAAVPDPSPALVHASTQNACKLNVRAGTDVGSPALTTLTCANYTTCVNAASAEQPCGPYIQGGGYTCVGANGSQVTDNRWAEVAWRAPERSYVAVACAAFRL</sequence>
<evidence type="ECO:0000313" key="2">
    <source>
        <dbReference type="Proteomes" id="UP000309992"/>
    </source>
</evidence>
<dbReference type="EMBL" id="SWMS01000004">
    <property type="protein sequence ID" value="TKG72011.1"/>
    <property type="molecule type" value="Genomic_DNA"/>
</dbReference>